<dbReference type="OrthoDB" id="5645394at2"/>
<organism evidence="1 2">
    <name type="scientific">Legionella shakespearei DSM 23087</name>
    <dbReference type="NCBI Taxonomy" id="1122169"/>
    <lineage>
        <taxon>Bacteria</taxon>
        <taxon>Pseudomonadati</taxon>
        <taxon>Pseudomonadota</taxon>
        <taxon>Gammaproteobacteria</taxon>
        <taxon>Legionellales</taxon>
        <taxon>Legionellaceae</taxon>
        <taxon>Legionella</taxon>
    </lineage>
</organism>
<sequence>MSFNAILLPHWLHNKISDHPFKLEIRHIISIMNSANLLDNPRLYSIHKYLLQHQSLGQVNRALYLLSQDNLLNPRSGWLNFNLIIRHENINALVPVIELLSSARLLRGLSGQEYLDTLARHVRPEEVAKALLFIKDNCVADAQWSKISLMALKPYEAVIALLPLHTSGLWTDTEFNRIQETIIWHENPLDFANALKFLMQSNLLDPDLSGPCFQCIATHESPYKMAQLLAILHHCNLLNDDQGKTNQALIARHNHLPSLVRALSNLETAGLLTDSQENLDLTVGHKNPGIIADLIIQLTRKGLLTNSKAAANRRAIAKHSAPTILFNVFFTMERNKIFDDADAAQVHFETLIGHENPEAMGLALLSLKDLGLLTSHLGLINGKMLARMTKPQTIIEAMQALVNSGLATSVSIQKYFNAITEHSVPAIVASTILTLNQAGLLTSPHGAQCVDAVLNSKKPIEVHAALGHLYTASSFTPPMALFHFNAIISHEYPMEYSTALVSIALQVIDDTDWGYFNRHYENFSDEIKEALEIIESNDLFHREHVSRIITHKKIEELLTTLWCMNNANLLTGIFGHDNLRLILIHTYPYKAAITLWLFDQFGVLNGADTQANRWSIRRYSIHQMQLLTDALEELHLRGLLTGTNTQANFNALLHHVSPWNVAMALIALHNEGLLTGIGAQRNRHIVSNHPDPLLMASALIQLNQAGLLTGFEAHINRDKLLKSPTPLAFVKALIELNEADLLNHEYRDIVFTHSNPTAASCALISFNRMNYASSLDMWLFKSAILAHQNPMAIFNAIDLLRNNKLLEGINVHVYQRMVITHAKPLHAAEALVQLHDNHLFTDFNFWHYLHIIACAQDPLVAAKIISVFASIEKFSGTEARLWMYINPLLRHQTPLAIAFILEALINTPLLTADLFPINFELLMHHKNVTFLIHIMEQLANTGLFSSSRAQIVFDLLIVHENLTALSDAMSALNEAALLTQDFGLNNLELLIRHQSPMLLARAFVVLERSGLLTNTSASLNCDMVKNHANPLATAQALEALNNAGLLQSALARNYHSRLMTHAAPHTITLLLNGLSQEHDANGEHHERVYLIRILKKYIERIESYPKNDSEEIKFGQGFVFFSKSRAENRKLNYQHAVYLLEELIFSPQTISALYPYIQELNTHSSSLKSVFQKIEEQAEHELESNNIAPAA</sequence>
<dbReference type="PATRIC" id="fig|1122169.6.peg.2400"/>
<proteinExistence type="predicted"/>
<dbReference type="Proteomes" id="UP000054600">
    <property type="component" value="Unassembled WGS sequence"/>
</dbReference>
<dbReference type="EMBL" id="LNYW01000054">
    <property type="protein sequence ID" value="KTD58878.1"/>
    <property type="molecule type" value="Genomic_DNA"/>
</dbReference>
<keyword evidence="2" id="KW-1185">Reference proteome</keyword>
<name>A0A0W0YQE9_9GAMM</name>
<dbReference type="RefSeq" id="WP_018576341.1">
    <property type="nucleotide sequence ID" value="NZ_KB892385.1"/>
</dbReference>
<accession>A0A0W0YQE9</accession>
<comment type="caution">
    <text evidence="1">The sequence shown here is derived from an EMBL/GenBank/DDBJ whole genome shotgun (WGS) entry which is preliminary data.</text>
</comment>
<evidence type="ECO:0000313" key="1">
    <source>
        <dbReference type="EMBL" id="KTD58878.1"/>
    </source>
</evidence>
<dbReference type="AlphaFoldDB" id="A0A0W0YQE9"/>
<evidence type="ECO:0000313" key="2">
    <source>
        <dbReference type="Proteomes" id="UP000054600"/>
    </source>
</evidence>
<reference evidence="1 2" key="1">
    <citation type="submission" date="2015-11" db="EMBL/GenBank/DDBJ databases">
        <title>Genomic analysis of 38 Legionella species identifies large and diverse effector repertoires.</title>
        <authorList>
            <person name="Burstein D."/>
            <person name="Amaro F."/>
            <person name="Zusman T."/>
            <person name="Lifshitz Z."/>
            <person name="Cohen O."/>
            <person name="Gilbert J.A."/>
            <person name="Pupko T."/>
            <person name="Shuman H.A."/>
            <person name="Segal G."/>
        </authorList>
    </citation>
    <scope>NUCLEOTIDE SEQUENCE [LARGE SCALE GENOMIC DNA]</scope>
    <source>
        <strain evidence="1 2">ATCC 49655</strain>
    </source>
</reference>
<dbReference type="eggNOG" id="ENOG5030R0D">
    <property type="taxonomic scope" value="Bacteria"/>
</dbReference>
<protein>
    <submittedName>
        <fullName evidence="1">Uncharacterized protein</fullName>
    </submittedName>
</protein>
<gene>
    <name evidence="1" type="ORF">Lsha_2096</name>
</gene>